<dbReference type="EMBL" id="GL732525">
    <property type="protein sequence ID" value="EFX89024.1"/>
    <property type="molecule type" value="Genomic_DNA"/>
</dbReference>
<gene>
    <name evidence="7" type="ORF">DAPPUDRAFT_304705</name>
</gene>
<dbReference type="InterPro" id="IPR039036">
    <property type="entry name" value="Granulin_fam"/>
</dbReference>
<dbReference type="OrthoDB" id="6381957at2759"/>
<dbReference type="eggNOG" id="KOG4296">
    <property type="taxonomic scope" value="Eukaryota"/>
</dbReference>
<dbReference type="SMART" id="SM00277">
    <property type="entry name" value="GRAN"/>
    <property type="match status" value="2"/>
</dbReference>
<dbReference type="OMA" id="PEHYVCD"/>
<accession>E9FVX7</accession>
<feature type="domain" description="Granulins" evidence="6">
    <location>
        <begin position="165"/>
        <end position="178"/>
    </location>
</feature>
<evidence type="ECO:0000256" key="2">
    <source>
        <dbReference type="ARBA" id="ARBA00010093"/>
    </source>
</evidence>
<dbReference type="AlphaFoldDB" id="E9FVX7"/>
<evidence type="ECO:0000313" key="8">
    <source>
        <dbReference type="Proteomes" id="UP000000305"/>
    </source>
</evidence>
<keyword evidence="4" id="KW-1015">Disulfide bond</keyword>
<feature type="domain" description="Granulins" evidence="6">
    <location>
        <begin position="78"/>
        <end position="91"/>
    </location>
</feature>
<keyword evidence="8" id="KW-1185">Reference proteome</keyword>
<keyword evidence="5" id="KW-0732">Signal</keyword>
<dbReference type="InterPro" id="IPR000118">
    <property type="entry name" value="Granulin"/>
</dbReference>
<dbReference type="GO" id="GO:0005576">
    <property type="term" value="C:extracellular region"/>
    <property type="evidence" value="ECO:0007669"/>
    <property type="project" value="UniProtKB-SubCell"/>
</dbReference>
<dbReference type="KEGG" id="dpx:DAPPUDRAFT_304705"/>
<evidence type="ECO:0000313" key="7">
    <source>
        <dbReference type="EMBL" id="EFX89024.1"/>
    </source>
</evidence>
<comment type="subcellular location">
    <subcellularLocation>
        <location evidence="1">Secreted</location>
    </subcellularLocation>
</comment>
<dbReference type="PhylomeDB" id="E9FVX7"/>
<name>E9FVX7_DAPPU</name>
<dbReference type="Pfam" id="PF00396">
    <property type="entry name" value="Granulin"/>
    <property type="match status" value="2"/>
</dbReference>
<organism evidence="7 8">
    <name type="scientific">Daphnia pulex</name>
    <name type="common">Water flea</name>
    <dbReference type="NCBI Taxonomy" id="6669"/>
    <lineage>
        <taxon>Eukaryota</taxon>
        <taxon>Metazoa</taxon>
        <taxon>Ecdysozoa</taxon>
        <taxon>Arthropoda</taxon>
        <taxon>Crustacea</taxon>
        <taxon>Branchiopoda</taxon>
        <taxon>Diplostraca</taxon>
        <taxon>Cladocera</taxon>
        <taxon>Anomopoda</taxon>
        <taxon>Daphniidae</taxon>
        <taxon>Daphnia</taxon>
    </lineage>
</organism>
<dbReference type="InParanoid" id="E9FVX7"/>
<protein>
    <recommendedName>
        <fullName evidence="6">Granulins domain-containing protein</fullName>
    </recommendedName>
</protein>
<dbReference type="STRING" id="6669.E9FVX7"/>
<dbReference type="Proteomes" id="UP000000305">
    <property type="component" value="Unassembled WGS sequence"/>
</dbReference>
<evidence type="ECO:0000259" key="6">
    <source>
        <dbReference type="PROSITE" id="PS00799"/>
    </source>
</evidence>
<dbReference type="Gene3D" id="2.10.25.160">
    <property type="entry name" value="Granulin"/>
    <property type="match status" value="2"/>
</dbReference>
<dbReference type="HOGENOM" id="CLU_1379391_0_0_1"/>
<dbReference type="PANTHER" id="PTHR12274">
    <property type="entry name" value="GRANULIN"/>
    <property type="match status" value="1"/>
</dbReference>
<proteinExistence type="inferred from homology"/>
<sequence>MRCVISLLVAMFLIVIVRSQNNEYSVGDIYRKSENFTTGKDRIDCPGDKKQTCADGYTCCESPSGDYACCPHLNAVCCEDHIHCCPQGSSCDVGRCKKDKKDNNNLIDMYGYPIFTIDDMMNSLERISRSVCPGDEFQCPLQTTCCKLSGGKLYGCCPFEEGVCCSDELHCCPKGFECTPEETCVHSSNSTIPISTIN</sequence>
<dbReference type="PANTHER" id="PTHR12274:SF3">
    <property type="entry name" value="PROGRANULIN"/>
    <property type="match status" value="1"/>
</dbReference>
<keyword evidence="3" id="KW-0964">Secreted</keyword>
<feature type="signal peptide" evidence="5">
    <location>
        <begin position="1"/>
        <end position="19"/>
    </location>
</feature>
<evidence type="ECO:0000256" key="4">
    <source>
        <dbReference type="ARBA" id="ARBA00023157"/>
    </source>
</evidence>
<feature type="chain" id="PRO_5003236850" description="Granulins domain-containing protein" evidence="5">
    <location>
        <begin position="20"/>
        <end position="198"/>
    </location>
</feature>
<dbReference type="SUPFAM" id="SSF57277">
    <property type="entry name" value="Granulin repeat"/>
    <property type="match status" value="1"/>
</dbReference>
<comment type="similarity">
    <text evidence="2">Belongs to the granulin family.</text>
</comment>
<evidence type="ECO:0000256" key="5">
    <source>
        <dbReference type="SAM" id="SignalP"/>
    </source>
</evidence>
<dbReference type="PROSITE" id="PS00799">
    <property type="entry name" value="GRANULINS"/>
    <property type="match status" value="2"/>
</dbReference>
<dbReference type="InterPro" id="IPR037277">
    <property type="entry name" value="Granulin_sf"/>
</dbReference>
<evidence type="ECO:0000256" key="1">
    <source>
        <dbReference type="ARBA" id="ARBA00004613"/>
    </source>
</evidence>
<reference evidence="7 8" key="1">
    <citation type="journal article" date="2011" name="Science">
        <title>The ecoresponsive genome of Daphnia pulex.</title>
        <authorList>
            <person name="Colbourne J.K."/>
            <person name="Pfrender M.E."/>
            <person name="Gilbert D."/>
            <person name="Thomas W.K."/>
            <person name="Tucker A."/>
            <person name="Oakley T.H."/>
            <person name="Tokishita S."/>
            <person name="Aerts A."/>
            <person name="Arnold G.J."/>
            <person name="Basu M.K."/>
            <person name="Bauer D.J."/>
            <person name="Caceres C.E."/>
            <person name="Carmel L."/>
            <person name="Casola C."/>
            <person name="Choi J.H."/>
            <person name="Detter J.C."/>
            <person name="Dong Q."/>
            <person name="Dusheyko S."/>
            <person name="Eads B.D."/>
            <person name="Frohlich T."/>
            <person name="Geiler-Samerotte K.A."/>
            <person name="Gerlach D."/>
            <person name="Hatcher P."/>
            <person name="Jogdeo S."/>
            <person name="Krijgsveld J."/>
            <person name="Kriventseva E.V."/>
            <person name="Kultz D."/>
            <person name="Laforsch C."/>
            <person name="Lindquist E."/>
            <person name="Lopez J."/>
            <person name="Manak J.R."/>
            <person name="Muller J."/>
            <person name="Pangilinan J."/>
            <person name="Patwardhan R.P."/>
            <person name="Pitluck S."/>
            <person name="Pritham E.J."/>
            <person name="Rechtsteiner A."/>
            <person name="Rho M."/>
            <person name="Rogozin I.B."/>
            <person name="Sakarya O."/>
            <person name="Salamov A."/>
            <person name="Schaack S."/>
            <person name="Shapiro H."/>
            <person name="Shiga Y."/>
            <person name="Skalitzky C."/>
            <person name="Smith Z."/>
            <person name="Souvorov A."/>
            <person name="Sung W."/>
            <person name="Tang Z."/>
            <person name="Tsuchiya D."/>
            <person name="Tu H."/>
            <person name="Vos H."/>
            <person name="Wang M."/>
            <person name="Wolf Y.I."/>
            <person name="Yamagata H."/>
            <person name="Yamada T."/>
            <person name="Ye Y."/>
            <person name="Shaw J.R."/>
            <person name="Andrews J."/>
            <person name="Crease T.J."/>
            <person name="Tang H."/>
            <person name="Lucas S.M."/>
            <person name="Robertson H.M."/>
            <person name="Bork P."/>
            <person name="Koonin E.V."/>
            <person name="Zdobnov E.M."/>
            <person name="Grigoriev I.V."/>
            <person name="Lynch M."/>
            <person name="Boore J.L."/>
        </authorList>
    </citation>
    <scope>NUCLEOTIDE SEQUENCE [LARGE SCALE GENOMIC DNA]</scope>
</reference>
<evidence type="ECO:0000256" key="3">
    <source>
        <dbReference type="ARBA" id="ARBA00022525"/>
    </source>
</evidence>